<dbReference type="GO" id="GO:0005737">
    <property type="term" value="C:cytoplasm"/>
    <property type="evidence" value="ECO:0007669"/>
    <property type="project" value="UniProtKB-SubCell"/>
</dbReference>
<dbReference type="GO" id="GO:0005815">
    <property type="term" value="C:microtubule organizing center"/>
    <property type="evidence" value="ECO:0007669"/>
    <property type="project" value="InterPro"/>
</dbReference>
<comment type="subcellular location">
    <subcellularLocation>
        <location evidence="1">Cytoplasm</location>
    </subcellularLocation>
</comment>
<keyword evidence="2" id="KW-0963">Cytoplasm</keyword>
<feature type="compositionally biased region" description="Polar residues" evidence="3">
    <location>
        <begin position="54"/>
        <end position="69"/>
    </location>
</feature>
<feature type="region of interest" description="Disordered" evidence="3">
    <location>
        <begin position="23"/>
        <end position="72"/>
    </location>
</feature>
<evidence type="ECO:0000256" key="1">
    <source>
        <dbReference type="ARBA" id="ARBA00004496"/>
    </source>
</evidence>
<evidence type="ECO:0000256" key="2">
    <source>
        <dbReference type="ARBA" id="ARBA00022490"/>
    </source>
</evidence>
<comment type="caution">
    <text evidence="5">The sequence shown here is derived from an EMBL/GenBank/DDBJ whole genome shotgun (WGS) entry which is preliminary data.</text>
</comment>
<feature type="domain" description="Centrosomin N-terminal motif 1" evidence="4">
    <location>
        <begin position="145"/>
        <end position="206"/>
    </location>
</feature>
<evidence type="ECO:0000313" key="5">
    <source>
        <dbReference type="EMBL" id="KAF6764543.1"/>
    </source>
</evidence>
<gene>
    <name evidence="5" type="ORF">DFP72DRAFT_1040299</name>
</gene>
<name>A0A8H6IHK7_9AGAR</name>
<keyword evidence="6" id="KW-1185">Reference proteome</keyword>
<dbReference type="InterPro" id="IPR012943">
    <property type="entry name" value="Cnn_1N"/>
</dbReference>
<sequence>MTQRPPGEEPSFSSSLSHPDFSLGSFASGISTPHRSNLNVTAGYLRPPRLSGRAGSSSTLVPGSASQLGKASVTGKDVEEYAGLLHDDEVGVVTAEEAAMGDSIGPGSVLDTPGPKPKGVRTRSGTVTAAAAPSKVSKLTLRDQEKKNFSIKLRVHFLEDQLARMAPDQMDAALKQNINLKIEVQQRGMEIKKLKKLVLSLEHELERVQRGAAASAGASEREKELEQRLEEKERELRDLRATEGGAGRDGDDRTAGGGGAECRARGRAGQHRPLKNIVQQRGSDKAEELENENYELREKLRAQDDLVSQLQDDRDDLQDALTELQLRLEELESRRHASRSSAPTRARRFSMSRRRTRSWRMRAGGGSWYERVVDVVENEVFILRPPPLLTPTRSRTSGRGVSSRRRELAIRGDGEATVNGTGGPKRRTWSLRDVEWDGGRSQGVGVGSAGMPKQVGSRRTATYASARRVEEGAAEGVRRRYVEMARLWWVSSRREQKHNGTGRGSATTARVRRRLGAHSAPRLEQRRQGMRHDLSMGMPAWGQIRPTTVARMWSSAHQTGCERGGRVARVGTGVGWVGTSGQGHEGSHPFGSPLMRCLAQARARRQYHPSSVPSVTLLNMESVITSVPSLRSRSADHVTFALRSYIKRCTPVLRRVGRRTNFCCVFVVQLTRYYLTTTRRRTYSSLGYIHFQGASKVNLNSLLRHPQSRNISSAPYARTSHNHIKSPDSVSYITFHVGTRAKIYFANTRKSIHHRSRPYLRPPVLLLTGSISPATSSSSRARQNSYATIQSPRRARRIEFQTYFVMSVMAKRTEILRHSEGRMWSHSFVPRRPPCRNDFHSHVDLDSWISEGSGITGCNDEFGNIPHRTGHSHLTDVHAEAQYSTGASSRPLATHDKFDGDSCARSELGPRSLSSSATQSSTSRRIYFRQAFVTDSFLLRPRPPFPGRHQNLISVGMPHARYGDAETEPLSGPRMKIWQAGAPTRPIMVRGRHLVEQKDGQQGLDTPNDVPI</sequence>
<feature type="compositionally biased region" description="Low complexity" evidence="3">
    <location>
        <begin position="911"/>
        <end position="920"/>
    </location>
</feature>
<feature type="compositionally biased region" description="Basic and acidic residues" evidence="3">
    <location>
        <begin position="893"/>
        <end position="904"/>
    </location>
</feature>
<organism evidence="5 6">
    <name type="scientific">Ephemerocybe angulata</name>
    <dbReference type="NCBI Taxonomy" id="980116"/>
    <lineage>
        <taxon>Eukaryota</taxon>
        <taxon>Fungi</taxon>
        <taxon>Dikarya</taxon>
        <taxon>Basidiomycota</taxon>
        <taxon>Agaricomycotina</taxon>
        <taxon>Agaricomycetes</taxon>
        <taxon>Agaricomycetidae</taxon>
        <taxon>Agaricales</taxon>
        <taxon>Agaricineae</taxon>
        <taxon>Psathyrellaceae</taxon>
        <taxon>Ephemerocybe</taxon>
    </lineage>
</organism>
<reference evidence="5 6" key="1">
    <citation type="submission" date="2020-07" db="EMBL/GenBank/DDBJ databases">
        <title>Comparative genomics of pyrophilous fungi reveals a link between fire events and developmental genes.</title>
        <authorList>
            <consortium name="DOE Joint Genome Institute"/>
            <person name="Steindorff A.S."/>
            <person name="Carver A."/>
            <person name="Calhoun S."/>
            <person name="Stillman K."/>
            <person name="Liu H."/>
            <person name="Lipzen A."/>
            <person name="Pangilinan J."/>
            <person name="Labutti K."/>
            <person name="Bruns T.D."/>
            <person name="Grigoriev I.V."/>
        </authorList>
    </citation>
    <scope>NUCLEOTIDE SEQUENCE [LARGE SCALE GENOMIC DNA]</scope>
    <source>
        <strain evidence="5 6">CBS 144469</strain>
    </source>
</reference>
<evidence type="ECO:0000256" key="3">
    <source>
        <dbReference type="SAM" id="MobiDB-lite"/>
    </source>
</evidence>
<accession>A0A8H6IHK7</accession>
<feature type="region of interest" description="Disordered" evidence="3">
    <location>
        <begin position="440"/>
        <end position="459"/>
    </location>
</feature>
<proteinExistence type="predicted"/>
<dbReference type="EMBL" id="JACGCI010000004">
    <property type="protein sequence ID" value="KAF6764543.1"/>
    <property type="molecule type" value="Genomic_DNA"/>
</dbReference>
<dbReference type="Pfam" id="PF07989">
    <property type="entry name" value="Cnn_1N"/>
    <property type="match status" value="1"/>
</dbReference>
<feature type="region of interest" description="Disordered" evidence="3">
    <location>
        <begin position="882"/>
        <end position="920"/>
    </location>
</feature>
<evidence type="ECO:0000313" key="6">
    <source>
        <dbReference type="Proteomes" id="UP000521943"/>
    </source>
</evidence>
<feature type="compositionally biased region" description="Basic and acidic residues" evidence="3">
    <location>
        <begin position="219"/>
        <end position="254"/>
    </location>
</feature>
<dbReference type="Proteomes" id="UP000521943">
    <property type="component" value="Unassembled WGS sequence"/>
</dbReference>
<feature type="compositionally biased region" description="Polar residues" evidence="3">
    <location>
        <begin position="28"/>
        <end position="40"/>
    </location>
</feature>
<evidence type="ECO:0000259" key="4">
    <source>
        <dbReference type="Pfam" id="PF07989"/>
    </source>
</evidence>
<feature type="region of interest" description="Disordered" evidence="3">
    <location>
        <begin position="102"/>
        <end position="123"/>
    </location>
</feature>
<feature type="region of interest" description="Disordered" evidence="3">
    <location>
        <begin position="210"/>
        <end position="289"/>
    </location>
</feature>
<feature type="compositionally biased region" description="Basic residues" evidence="3">
    <location>
        <begin position="265"/>
        <end position="274"/>
    </location>
</feature>
<dbReference type="AlphaFoldDB" id="A0A8H6IHK7"/>
<dbReference type="OrthoDB" id="10255000at2759"/>
<protein>
    <recommendedName>
        <fullName evidence="4">Centrosomin N-terminal motif 1 domain-containing protein</fullName>
    </recommendedName>
</protein>